<keyword evidence="2" id="KW-0479">Metal-binding</keyword>
<evidence type="ECO:0000256" key="3">
    <source>
        <dbReference type="ARBA" id="ARBA00023004"/>
    </source>
</evidence>
<dbReference type="GO" id="GO:0046872">
    <property type="term" value="F:metal ion binding"/>
    <property type="evidence" value="ECO:0007669"/>
    <property type="project" value="UniProtKB-KW"/>
</dbReference>
<evidence type="ECO:0000256" key="2">
    <source>
        <dbReference type="ARBA" id="ARBA00022723"/>
    </source>
</evidence>
<dbReference type="EMBL" id="JALJOR010000003">
    <property type="protein sequence ID" value="KAK9819706.1"/>
    <property type="molecule type" value="Genomic_DNA"/>
</dbReference>
<dbReference type="PANTHER" id="PTHR13680">
    <property type="entry name" value="CDGSH IRON-SULFUR DOMAIN-CONTAINING PROTEIN 1"/>
    <property type="match status" value="1"/>
</dbReference>
<dbReference type="SMART" id="SM00704">
    <property type="entry name" value="ZnF_CDGSH"/>
    <property type="match status" value="1"/>
</dbReference>
<dbReference type="InterPro" id="IPR018967">
    <property type="entry name" value="FeS-contain_CDGSH-typ"/>
</dbReference>
<sequence length="96" mass="10484">MLSSVSSISHAQLTTPRVALARPQRAAVRVHAAAKINDKIKLDEPKVVDTVQAKDISKQGVFCRCWKSDTFPLCNGAHVKHNKEVGDNVGPLIIKE</sequence>
<dbReference type="PANTHER" id="PTHR13680:SF5">
    <property type="entry name" value="CDGSH IRON-SULFUR DOMAIN-CONTAINING PROTEIN 1"/>
    <property type="match status" value="1"/>
</dbReference>
<dbReference type="AlphaFoldDB" id="A0AAW1QE51"/>
<evidence type="ECO:0000256" key="1">
    <source>
        <dbReference type="ARBA" id="ARBA00022714"/>
    </source>
</evidence>
<dbReference type="InterPro" id="IPR045131">
    <property type="entry name" value="CISD1/2"/>
</dbReference>
<keyword evidence="8" id="KW-1185">Reference proteome</keyword>
<evidence type="ECO:0000256" key="4">
    <source>
        <dbReference type="ARBA" id="ARBA00023014"/>
    </source>
</evidence>
<keyword evidence="1" id="KW-0001">2Fe-2S</keyword>
<comment type="caution">
    <text evidence="7">The sequence shown here is derived from an EMBL/GenBank/DDBJ whole genome shotgun (WGS) entry which is preliminary data.</text>
</comment>
<evidence type="ECO:0000256" key="5">
    <source>
        <dbReference type="ARBA" id="ARBA00034078"/>
    </source>
</evidence>
<protein>
    <recommendedName>
        <fullName evidence="6">Iron-binding zinc finger CDGSH type domain-containing protein</fullName>
    </recommendedName>
</protein>
<evidence type="ECO:0000313" key="8">
    <source>
        <dbReference type="Proteomes" id="UP001489004"/>
    </source>
</evidence>
<dbReference type="GO" id="GO:0010506">
    <property type="term" value="P:regulation of autophagy"/>
    <property type="evidence" value="ECO:0007669"/>
    <property type="project" value="InterPro"/>
</dbReference>
<reference evidence="7 8" key="1">
    <citation type="journal article" date="2024" name="Nat. Commun.">
        <title>Phylogenomics reveals the evolutionary origins of lichenization in chlorophyte algae.</title>
        <authorList>
            <person name="Puginier C."/>
            <person name="Libourel C."/>
            <person name="Otte J."/>
            <person name="Skaloud P."/>
            <person name="Haon M."/>
            <person name="Grisel S."/>
            <person name="Petersen M."/>
            <person name="Berrin J.G."/>
            <person name="Delaux P.M."/>
            <person name="Dal Grande F."/>
            <person name="Keller J."/>
        </authorList>
    </citation>
    <scope>NUCLEOTIDE SEQUENCE [LARGE SCALE GENOMIC DNA]</scope>
    <source>
        <strain evidence="7 8">SAG 2043</strain>
    </source>
</reference>
<gene>
    <name evidence="7" type="ORF">WJX72_001495</name>
</gene>
<keyword evidence="3" id="KW-0408">Iron</keyword>
<organism evidence="7 8">
    <name type="scientific">[Myrmecia] bisecta</name>
    <dbReference type="NCBI Taxonomy" id="41462"/>
    <lineage>
        <taxon>Eukaryota</taxon>
        <taxon>Viridiplantae</taxon>
        <taxon>Chlorophyta</taxon>
        <taxon>core chlorophytes</taxon>
        <taxon>Trebouxiophyceae</taxon>
        <taxon>Trebouxiales</taxon>
        <taxon>Trebouxiaceae</taxon>
        <taxon>Myrmecia</taxon>
    </lineage>
</organism>
<dbReference type="Proteomes" id="UP001489004">
    <property type="component" value="Unassembled WGS sequence"/>
</dbReference>
<evidence type="ECO:0000313" key="7">
    <source>
        <dbReference type="EMBL" id="KAK9819706.1"/>
    </source>
</evidence>
<evidence type="ECO:0000259" key="6">
    <source>
        <dbReference type="SMART" id="SM00704"/>
    </source>
</evidence>
<comment type="cofactor">
    <cofactor evidence="5">
        <name>[2Fe-2S] cluster</name>
        <dbReference type="ChEBI" id="CHEBI:190135"/>
    </cofactor>
</comment>
<name>A0AAW1QE51_9CHLO</name>
<dbReference type="GO" id="GO:0051537">
    <property type="term" value="F:2 iron, 2 sulfur cluster binding"/>
    <property type="evidence" value="ECO:0007669"/>
    <property type="project" value="UniProtKB-KW"/>
</dbReference>
<dbReference type="FunFam" id="3.40.5.90:FF:000001">
    <property type="entry name" value="CDGSH iron-sulfur domain-containing protein 1"/>
    <property type="match status" value="1"/>
</dbReference>
<dbReference type="Pfam" id="PF09360">
    <property type="entry name" value="zf-CDGSH"/>
    <property type="match status" value="1"/>
</dbReference>
<dbReference type="InterPro" id="IPR042216">
    <property type="entry name" value="MitoNEET_CISD"/>
</dbReference>
<dbReference type="GO" id="GO:0005741">
    <property type="term" value="C:mitochondrial outer membrane"/>
    <property type="evidence" value="ECO:0007669"/>
    <property type="project" value="TreeGrafter"/>
</dbReference>
<accession>A0AAW1QE51</accession>
<keyword evidence="4" id="KW-0411">Iron-sulfur</keyword>
<dbReference type="Gene3D" id="3.40.5.90">
    <property type="entry name" value="CDGSH iron-sulfur domain, mitoNEET-type"/>
    <property type="match status" value="1"/>
</dbReference>
<proteinExistence type="predicted"/>
<feature type="domain" description="Iron-binding zinc finger CDGSH type" evidence="6">
    <location>
        <begin position="46"/>
        <end position="84"/>
    </location>
</feature>